<evidence type="ECO:0000313" key="2">
    <source>
        <dbReference type="Proteomes" id="UP000033519"/>
    </source>
</evidence>
<dbReference type="EMBL" id="LAPV01000084">
    <property type="protein sequence ID" value="KKC33710.1"/>
    <property type="molecule type" value="Genomic_DNA"/>
</dbReference>
<gene>
    <name evidence="1" type="ORF">WH91_07010</name>
</gene>
<proteinExistence type="predicted"/>
<name>A0ABR5E093_9HYPH</name>
<keyword evidence="2" id="KW-1185">Reference proteome</keyword>
<protein>
    <submittedName>
        <fullName evidence="1">Uncharacterized protein</fullName>
    </submittedName>
</protein>
<organism evidence="1 2">
    <name type="scientific">Devosia psychrophila</name>
    <dbReference type="NCBI Taxonomy" id="728005"/>
    <lineage>
        <taxon>Bacteria</taxon>
        <taxon>Pseudomonadati</taxon>
        <taxon>Pseudomonadota</taxon>
        <taxon>Alphaproteobacteria</taxon>
        <taxon>Hyphomicrobiales</taxon>
        <taxon>Devosiaceae</taxon>
        <taxon>Devosia</taxon>
    </lineage>
</organism>
<comment type="caution">
    <text evidence="1">The sequence shown here is derived from an EMBL/GenBank/DDBJ whole genome shotgun (WGS) entry which is preliminary data.</text>
</comment>
<evidence type="ECO:0000313" key="1">
    <source>
        <dbReference type="EMBL" id="KKC33710.1"/>
    </source>
</evidence>
<dbReference type="Proteomes" id="UP000033519">
    <property type="component" value="Unassembled WGS sequence"/>
</dbReference>
<reference evidence="1 2" key="1">
    <citation type="submission" date="2015-03" db="EMBL/GenBank/DDBJ databases">
        <authorList>
            <person name="Lepp D."/>
            <person name="Hassan Y.I."/>
            <person name="Li X.-Z."/>
            <person name="Zhou T."/>
        </authorList>
    </citation>
    <scope>NUCLEOTIDE SEQUENCE [LARGE SCALE GENOMIC DNA]</scope>
    <source>
        <strain evidence="1 2">Cr7-05</strain>
    </source>
</reference>
<accession>A0ABR5E093</accession>
<sequence length="124" mass="13669">MPRFISSGLWGFLAAVRFATLEIKLDVLVSALERRYRQDQPRAPTGMPEGGQRVEDRVRVAVGPRCDGFSSGCQLGGSFGTSGMYEISGKKLCRGCAVKFLGIQGLPYQEQRETLRGLDRTILK</sequence>